<protein>
    <recommendedName>
        <fullName evidence="9">Cyclin-dependent kinase 2 homolog</fullName>
        <ecNumber evidence="1">2.7.11.23</ecNumber>
    </recommendedName>
    <alternativeName>
        <fullName evidence="10">Cell division control protein 2 homolog</fullName>
    </alternativeName>
    <alternativeName>
        <fullName evidence="11">cdc2-related kinase 2</fullName>
    </alternativeName>
</protein>
<comment type="subunit">
    <text evidence="8">May form a complex composed of at least the catalytic subunit CRK2 and a cyclin.</text>
</comment>
<dbReference type="VEuPathDB" id="PiroplasmaDB:TpMuguga_01g00781"/>
<keyword evidence="2" id="KW-0723">Serine/threonine-protein kinase</keyword>
<dbReference type="InterPro" id="IPR000719">
    <property type="entry name" value="Prot_kinase_dom"/>
</dbReference>
<name>Q4N7N9_THEPA</name>
<feature type="region of interest" description="Disordered" evidence="15">
    <location>
        <begin position="1"/>
        <end position="90"/>
    </location>
</feature>
<keyword evidence="5 13" id="KW-0547">Nucleotide-binding</keyword>
<keyword evidence="18" id="KW-1185">Reference proteome</keyword>
<gene>
    <name evidence="17" type="ordered locus">TP01_0781</name>
</gene>
<dbReference type="OMA" id="GIHHCHR"/>
<dbReference type="InterPro" id="IPR011009">
    <property type="entry name" value="Kinase-like_dom_sf"/>
</dbReference>
<evidence type="ECO:0000256" key="6">
    <source>
        <dbReference type="ARBA" id="ARBA00022777"/>
    </source>
</evidence>
<organism evidence="17 18">
    <name type="scientific">Theileria parva</name>
    <name type="common">East coast fever infection agent</name>
    <dbReference type="NCBI Taxonomy" id="5875"/>
    <lineage>
        <taxon>Eukaryota</taxon>
        <taxon>Sar</taxon>
        <taxon>Alveolata</taxon>
        <taxon>Apicomplexa</taxon>
        <taxon>Aconoidasida</taxon>
        <taxon>Piroplasmida</taxon>
        <taxon>Theileriidae</taxon>
        <taxon>Theileria</taxon>
    </lineage>
</organism>
<evidence type="ECO:0000256" key="4">
    <source>
        <dbReference type="ARBA" id="ARBA00022679"/>
    </source>
</evidence>
<dbReference type="EC" id="2.7.11.23" evidence="1"/>
<dbReference type="GO" id="GO:0070985">
    <property type="term" value="C:transcription factor TFIIK complex"/>
    <property type="evidence" value="ECO:0007669"/>
    <property type="project" value="InterPro"/>
</dbReference>
<reference evidence="17 18" key="1">
    <citation type="journal article" date="2005" name="Science">
        <title>Genome sequence of Theileria parva, a bovine pathogen that transforms lymphocytes.</title>
        <authorList>
            <person name="Gardner M.J."/>
            <person name="Bishop R."/>
            <person name="Shah T."/>
            <person name="de Villiers E.P."/>
            <person name="Carlton J.M."/>
            <person name="Hall N."/>
            <person name="Ren Q."/>
            <person name="Paulsen I.T."/>
            <person name="Pain A."/>
            <person name="Berriman M."/>
            <person name="Wilson R.J.M."/>
            <person name="Sato S."/>
            <person name="Ralph S.A."/>
            <person name="Mann D.J."/>
            <person name="Xiong Z."/>
            <person name="Shallom S.J."/>
            <person name="Weidman J."/>
            <person name="Jiang L."/>
            <person name="Lynn J."/>
            <person name="Weaver B."/>
            <person name="Shoaibi A."/>
            <person name="Domingo A.R."/>
            <person name="Wasawo D."/>
            <person name="Crabtree J."/>
            <person name="Wortman J.R."/>
            <person name="Haas B."/>
            <person name="Angiuoli S.V."/>
            <person name="Creasy T.H."/>
            <person name="Lu C."/>
            <person name="Suh B."/>
            <person name="Silva J.C."/>
            <person name="Utterback T.R."/>
            <person name="Feldblyum T.V."/>
            <person name="Pertea M."/>
            <person name="Allen J."/>
            <person name="Nierman W.C."/>
            <person name="Taracha E.L.N."/>
            <person name="Salzberg S.L."/>
            <person name="White O.R."/>
            <person name="Fitzhugh H.A."/>
            <person name="Morzaria S."/>
            <person name="Venter J.C."/>
            <person name="Fraser C.M."/>
            <person name="Nene V."/>
        </authorList>
    </citation>
    <scope>NUCLEOTIDE SEQUENCE [LARGE SCALE GENOMIC DNA]</scope>
    <source>
        <strain evidence="17 18">Muguga</strain>
    </source>
</reference>
<proteinExistence type="predicted"/>
<evidence type="ECO:0000256" key="11">
    <source>
        <dbReference type="ARBA" id="ARBA00042858"/>
    </source>
</evidence>
<dbReference type="GO" id="GO:0005524">
    <property type="term" value="F:ATP binding"/>
    <property type="evidence" value="ECO:0007669"/>
    <property type="project" value="UniProtKB-UniRule"/>
</dbReference>
<dbReference type="InParanoid" id="Q4N7N9"/>
<evidence type="ECO:0000259" key="16">
    <source>
        <dbReference type="PROSITE" id="PS50011"/>
    </source>
</evidence>
<evidence type="ECO:0000256" key="14">
    <source>
        <dbReference type="PROSITE-ProRule" id="PRU10141"/>
    </source>
</evidence>
<evidence type="ECO:0000256" key="5">
    <source>
        <dbReference type="ARBA" id="ARBA00022741"/>
    </source>
</evidence>
<keyword evidence="4" id="KW-0808">Transferase</keyword>
<dbReference type="FunFam" id="1.10.510.10:FF:000624">
    <property type="entry name" value="Mitogen-activated protein kinase"/>
    <property type="match status" value="1"/>
</dbReference>
<evidence type="ECO:0000256" key="7">
    <source>
        <dbReference type="ARBA" id="ARBA00022840"/>
    </source>
</evidence>
<dbReference type="GO" id="GO:0008353">
    <property type="term" value="F:RNA polymerase II CTD heptapeptide repeat kinase activity"/>
    <property type="evidence" value="ECO:0007669"/>
    <property type="project" value="UniProtKB-EC"/>
</dbReference>
<dbReference type="FunCoup" id="Q4N7N9">
    <property type="interactions" value="29"/>
</dbReference>
<dbReference type="SUPFAM" id="SSF56112">
    <property type="entry name" value="Protein kinase-like (PK-like)"/>
    <property type="match status" value="1"/>
</dbReference>
<dbReference type="EMBL" id="AAGK01000001">
    <property type="protein sequence ID" value="EAN34019.1"/>
    <property type="molecule type" value="Genomic_DNA"/>
</dbReference>
<dbReference type="InterPro" id="IPR050108">
    <property type="entry name" value="CDK"/>
</dbReference>
<accession>Q4N7N9</accession>
<dbReference type="CDD" id="cd07841">
    <property type="entry name" value="STKc_CDK7"/>
    <property type="match status" value="1"/>
</dbReference>
<dbReference type="PANTHER" id="PTHR24056">
    <property type="entry name" value="CELL DIVISION PROTEIN KINASE"/>
    <property type="match status" value="1"/>
</dbReference>
<dbReference type="GeneID" id="3502608"/>
<evidence type="ECO:0000256" key="10">
    <source>
        <dbReference type="ARBA" id="ARBA00041902"/>
    </source>
</evidence>
<evidence type="ECO:0000256" key="13">
    <source>
        <dbReference type="PIRSR" id="PIRSR637770-2"/>
    </source>
</evidence>
<dbReference type="InterPro" id="IPR017441">
    <property type="entry name" value="Protein_kinase_ATP_BS"/>
</dbReference>
<keyword evidence="6 17" id="KW-0418">Kinase</keyword>
<feature type="domain" description="Protein kinase" evidence="16">
    <location>
        <begin position="89"/>
        <end position="396"/>
    </location>
</feature>
<feature type="active site" description="Proton acceptor" evidence="12">
    <location>
        <position position="222"/>
    </location>
</feature>
<dbReference type="eggNOG" id="KOG0600">
    <property type="taxonomic scope" value="Eukaryota"/>
</dbReference>
<dbReference type="Gene3D" id="1.10.510.10">
    <property type="entry name" value="Transferase(Phosphotransferase) domain 1"/>
    <property type="match status" value="1"/>
</dbReference>
<keyword evidence="7 13" id="KW-0067">ATP-binding</keyword>
<feature type="binding site" evidence="14">
    <location>
        <position position="119"/>
    </location>
    <ligand>
        <name>ATP</name>
        <dbReference type="ChEBI" id="CHEBI:30616"/>
    </ligand>
</feature>
<dbReference type="PANTHER" id="PTHR24056:SF107">
    <property type="entry name" value="CYCLIN-DEPENDENT KINASE 11A-RELATED"/>
    <property type="match status" value="1"/>
</dbReference>
<keyword evidence="3" id="KW-0597">Phosphoprotein</keyword>
<dbReference type="KEGG" id="tpv:TP01_0781"/>
<evidence type="ECO:0000256" key="12">
    <source>
        <dbReference type="PIRSR" id="PIRSR637770-1"/>
    </source>
</evidence>
<dbReference type="AlphaFoldDB" id="Q4N7N9"/>
<evidence type="ECO:0000256" key="3">
    <source>
        <dbReference type="ARBA" id="ARBA00022553"/>
    </source>
</evidence>
<evidence type="ECO:0000256" key="15">
    <source>
        <dbReference type="SAM" id="MobiDB-lite"/>
    </source>
</evidence>
<evidence type="ECO:0000313" key="18">
    <source>
        <dbReference type="Proteomes" id="UP000001949"/>
    </source>
</evidence>
<evidence type="ECO:0000256" key="9">
    <source>
        <dbReference type="ARBA" id="ARBA00039612"/>
    </source>
</evidence>
<dbReference type="STRING" id="5875.Q4N7N9"/>
<feature type="compositionally biased region" description="Basic and acidic residues" evidence="15">
    <location>
        <begin position="44"/>
        <end position="74"/>
    </location>
</feature>
<evidence type="ECO:0000256" key="2">
    <source>
        <dbReference type="ARBA" id="ARBA00022527"/>
    </source>
</evidence>
<sequence length="415" mass="46748">MVKKVKKSAAKGEKSKKVKEGVKHKEQPNEGIKTEDSQNLNNNKDLEDGKNVENAEKTVKVEFDDKIEDKKEDSVTDSNESESLDKRFTPVGKHLGEGTYGQVIKAMDTLTGKMVAIKKVKNIEYKKGVTKDRQLVGMVGIHFTTLRELKVMTELSHENLMGLVAVYVKESFINIVMDVMASDLKKVVDAKIRLTEPNVKCIMSQILTGLSVLHSSSFAHRDLSPANIFIDNFGVCKIADFGLARRTVNPPIFRECTDLETMELNASRERMTSKVVTLWYRAPELLMGAECYHFACDLWSVGCIFAELLSGKPLFPGTNEIDQLGKIYNILGTPEPTWPEVTKLPLYTQYSFSKPKDLSTLFPHANSVTLDLLSQLLKLNPNERISAKKALEHEYFKVQPLKCKPKDLPFDFITK</sequence>
<feature type="binding site" evidence="13">
    <location>
        <begin position="95"/>
        <end position="103"/>
    </location>
    <ligand>
        <name>ATP</name>
        <dbReference type="ChEBI" id="CHEBI:30616"/>
    </ligand>
</feature>
<evidence type="ECO:0000256" key="8">
    <source>
        <dbReference type="ARBA" id="ARBA00038543"/>
    </source>
</evidence>
<dbReference type="Pfam" id="PF00069">
    <property type="entry name" value="Pkinase"/>
    <property type="match status" value="1"/>
</dbReference>
<dbReference type="GO" id="GO:0007346">
    <property type="term" value="P:regulation of mitotic cell cycle"/>
    <property type="evidence" value="ECO:0007669"/>
    <property type="project" value="TreeGrafter"/>
</dbReference>
<feature type="binding site" evidence="13">
    <location>
        <position position="118"/>
    </location>
    <ligand>
        <name>ATP</name>
        <dbReference type="ChEBI" id="CHEBI:30616"/>
    </ligand>
</feature>
<dbReference type="PROSITE" id="PS00107">
    <property type="entry name" value="PROTEIN_KINASE_ATP"/>
    <property type="match status" value="1"/>
</dbReference>
<feature type="compositionally biased region" description="Basic and acidic residues" evidence="15">
    <location>
        <begin position="10"/>
        <end position="36"/>
    </location>
</feature>
<evidence type="ECO:0000313" key="17">
    <source>
        <dbReference type="EMBL" id="EAN34019.1"/>
    </source>
</evidence>
<comment type="caution">
    <text evidence="17">The sequence shown here is derived from an EMBL/GenBank/DDBJ whole genome shotgun (WGS) entry which is preliminary data.</text>
</comment>
<dbReference type="PROSITE" id="PS50011">
    <property type="entry name" value="PROTEIN_KINASE_DOM"/>
    <property type="match status" value="1"/>
</dbReference>
<dbReference type="Gene3D" id="3.30.200.20">
    <property type="entry name" value="Phosphorylase Kinase, domain 1"/>
    <property type="match status" value="1"/>
</dbReference>
<dbReference type="Proteomes" id="UP000001949">
    <property type="component" value="Unassembled WGS sequence"/>
</dbReference>
<dbReference type="InterPro" id="IPR037770">
    <property type="entry name" value="CDK7"/>
</dbReference>
<evidence type="ECO:0000256" key="1">
    <source>
        <dbReference type="ARBA" id="ARBA00012409"/>
    </source>
</evidence>